<dbReference type="InterPro" id="IPR046348">
    <property type="entry name" value="SIS_dom_sf"/>
</dbReference>
<proteinExistence type="predicted"/>
<organism evidence="3">
    <name type="scientific">marine sediment metagenome</name>
    <dbReference type="NCBI Taxonomy" id="412755"/>
    <lineage>
        <taxon>unclassified sequences</taxon>
        <taxon>metagenomes</taxon>
        <taxon>ecological metagenomes</taxon>
    </lineage>
</organism>
<evidence type="ECO:0000259" key="2">
    <source>
        <dbReference type="PROSITE" id="PS51464"/>
    </source>
</evidence>
<dbReference type="InterPro" id="IPR040190">
    <property type="entry name" value="MURQ/GCKR"/>
</dbReference>
<feature type="domain" description="SIS" evidence="2">
    <location>
        <begin position="27"/>
        <end position="135"/>
    </location>
</feature>
<dbReference type="GO" id="GO:0097367">
    <property type="term" value="F:carbohydrate derivative binding"/>
    <property type="evidence" value="ECO:0007669"/>
    <property type="project" value="InterPro"/>
</dbReference>
<dbReference type="NCBIfam" id="NF003915">
    <property type="entry name" value="PRK05441.1"/>
    <property type="match status" value="1"/>
</dbReference>
<dbReference type="EMBL" id="BARS01049143">
    <property type="protein sequence ID" value="GAG29908.1"/>
    <property type="molecule type" value="Genomic_DNA"/>
</dbReference>
<dbReference type="GO" id="GO:0016835">
    <property type="term" value="F:carbon-oxygen lyase activity"/>
    <property type="evidence" value="ECO:0007669"/>
    <property type="project" value="TreeGrafter"/>
</dbReference>
<evidence type="ECO:0000313" key="3">
    <source>
        <dbReference type="EMBL" id="GAG29908.1"/>
    </source>
</evidence>
<dbReference type="Gene3D" id="3.40.50.10490">
    <property type="entry name" value="Glucose-6-phosphate isomerase like protein, domain 1"/>
    <property type="match status" value="1"/>
</dbReference>
<comment type="caution">
    <text evidence="3">The sequence shown here is derived from an EMBL/GenBank/DDBJ whole genome shotgun (WGS) entry which is preliminary data.</text>
</comment>
<protein>
    <recommendedName>
        <fullName evidence="2">SIS domain-containing protein</fullName>
    </recommendedName>
</protein>
<name>X0WZR4_9ZZZZ</name>
<evidence type="ECO:0000256" key="1">
    <source>
        <dbReference type="ARBA" id="ARBA00023277"/>
    </source>
</evidence>
<keyword evidence="1" id="KW-0119">Carbohydrate metabolism</keyword>
<dbReference type="InterPro" id="IPR001347">
    <property type="entry name" value="SIS_dom"/>
</dbReference>
<dbReference type="GO" id="GO:0016803">
    <property type="term" value="F:ether hydrolase activity"/>
    <property type="evidence" value="ECO:0007669"/>
    <property type="project" value="TreeGrafter"/>
</dbReference>
<dbReference type="SUPFAM" id="SSF53697">
    <property type="entry name" value="SIS domain"/>
    <property type="match status" value="1"/>
</dbReference>
<dbReference type="Pfam" id="PF22645">
    <property type="entry name" value="GKRP_SIS_N"/>
    <property type="match status" value="1"/>
</dbReference>
<dbReference type="GO" id="GO:0009254">
    <property type="term" value="P:peptidoglycan turnover"/>
    <property type="evidence" value="ECO:0007669"/>
    <property type="project" value="TreeGrafter"/>
</dbReference>
<dbReference type="PROSITE" id="PS51464">
    <property type="entry name" value="SIS"/>
    <property type="match status" value="1"/>
</dbReference>
<dbReference type="PANTHER" id="PTHR10088:SF4">
    <property type="entry name" value="GLUCOKINASE REGULATORY PROTEIN"/>
    <property type="match status" value="1"/>
</dbReference>
<sequence>MINREDHLVAPAVRKQLPAIARAVDLVVASIESGGRVFYVGAGTSGRLGVIDAAECPPTFGTPPHLFQGIIAGGSDAVFRAKEGAEDRAGEARRAISIKGVGPDDVVIGIAACRRTPFVLAALEKARGIGASTVY</sequence>
<dbReference type="PANTHER" id="PTHR10088">
    <property type="entry name" value="GLUCOKINASE REGULATORY PROTEIN"/>
    <property type="match status" value="1"/>
</dbReference>
<gene>
    <name evidence="3" type="ORF">S01H1_73539</name>
</gene>
<feature type="non-terminal residue" evidence="3">
    <location>
        <position position="135"/>
    </location>
</feature>
<dbReference type="AlphaFoldDB" id="X0WZR4"/>
<dbReference type="GO" id="GO:0046348">
    <property type="term" value="P:amino sugar catabolic process"/>
    <property type="evidence" value="ECO:0007669"/>
    <property type="project" value="TreeGrafter"/>
</dbReference>
<reference evidence="3" key="1">
    <citation type="journal article" date="2014" name="Front. Microbiol.">
        <title>High frequency of phylogenetically diverse reductive dehalogenase-homologous genes in deep subseafloor sedimentary metagenomes.</title>
        <authorList>
            <person name="Kawai M."/>
            <person name="Futagami T."/>
            <person name="Toyoda A."/>
            <person name="Takaki Y."/>
            <person name="Nishi S."/>
            <person name="Hori S."/>
            <person name="Arai W."/>
            <person name="Tsubouchi T."/>
            <person name="Morono Y."/>
            <person name="Uchiyama I."/>
            <person name="Ito T."/>
            <person name="Fujiyama A."/>
            <person name="Inagaki F."/>
            <person name="Takami H."/>
        </authorList>
    </citation>
    <scope>NUCLEOTIDE SEQUENCE</scope>
    <source>
        <strain evidence="3">Expedition CK06-06</strain>
    </source>
</reference>
<accession>X0WZR4</accession>